<protein>
    <submittedName>
        <fullName evidence="1">Uncharacterized protein</fullName>
    </submittedName>
</protein>
<keyword evidence="2" id="KW-1185">Reference proteome</keyword>
<proteinExistence type="predicted"/>
<dbReference type="AlphaFoldDB" id="A0A4P8EE96"/>
<gene>
    <name evidence="1" type="ORF">EOK75_05975</name>
</gene>
<dbReference type="OrthoDB" id="7222937at2"/>
<dbReference type="Proteomes" id="UP000298631">
    <property type="component" value="Chromosome"/>
</dbReference>
<evidence type="ECO:0000313" key="2">
    <source>
        <dbReference type="Proteomes" id="UP000298631"/>
    </source>
</evidence>
<dbReference type="RefSeq" id="WP_137193036.1">
    <property type="nucleotide sequence ID" value="NZ_CP039964.1"/>
</dbReference>
<dbReference type="KEGG" id="pseb:EOK75_05975"/>
<dbReference type="EMBL" id="CP039964">
    <property type="protein sequence ID" value="QCO55361.1"/>
    <property type="molecule type" value="Genomic_DNA"/>
</dbReference>
<name>A0A4P8EE96_9RHOB</name>
<organism evidence="1 2">
    <name type="scientific">Pseudorhodobacter turbinis</name>
    <dbReference type="NCBI Taxonomy" id="2500533"/>
    <lineage>
        <taxon>Bacteria</taxon>
        <taxon>Pseudomonadati</taxon>
        <taxon>Pseudomonadota</taxon>
        <taxon>Alphaproteobacteria</taxon>
        <taxon>Rhodobacterales</taxon>
        <taxon>Paracoccaceae</taxon>
        <taxon>Pseudorhodobacter</taxon>
    </lineage>
</organism>
<sequence length="405" mass="44092">MSLIFPLRSHVIPEAKALALKLTLLSDIAFAGLTERTMAIAPYTMESILTELCRFIIDAAEAAREIAPCRTPEVAAYELACVNAAIDTLRHAIAMRDRQSARGPLQEVANRLGLVLDENDPDWQRLAFRALRVILEAQEENLSREQGIYECSTQYRSLPTQPVAQLQRTVIAHAHFPAPITVPPVQAHQPSVNAAPSGGSAPLQTQNNALIAQAVPTAATATNPQMPQPTTKKCSKINEIVKQYVELRSQGHSKFKASETLNKDAGASWAKNSSPNVFSTGRLMTRTFDDRPLDQISDNDLTAAFNSLQRIPRNYQAATSKLSPQETGLTLAGAGIVRFAITSCSAAGAIVESAPEKATDDLSVLRLYLTAETVCELALELDDGRCLLLPVMQGYPHRLSNRCVR</sequence>
<reference evidence="1 2" key="1">
    <citation type="submission" date="2019-05" db="EMBL/GenBank/DDBJ databases">
        <title>Pseudorhodobacter turbinis sp. nov., isolated from the gut of the Korean turban shell.</title>
        <authorList>
            <person name="Jeong Y.-S."/>
            <person name="Kang W.-R."/>
            <person name="Bae J.-W."/>
        </authorList>
    </citation>
    <scope>NUCLEOTIDE SEQUENCE [LARGE SCALE GENOMIC DNA]</scope>
    <source>
        <strain evidence="1 2">S12M18</strain>
    </source>
</reference>
<accession>A0A4P8EE96</accession>
<evidence type="ECO:0000313" key="1">
    <source>
        <dbReference type="EMBL" id="QCO55361.1"/>
    </source>
</evidence>